<feature type="transmembrane region" description="Helical" evidence="4">
    <location>
        <begin position="73"/>
        <end position="91"/>
    </location>
</feature>
<name>A0A9D1VB84_9BACT</name>
<reference evidence="5" key="2">
    <citation type="submission" date="2021-04" db="EMBL/GenBank/DDBJ databases">
        <authorList>
            <person name="Gilroy R."/>
        </authorList>
    </citation>
    <scope>NUCLEOTIDE SEQUENCE</scope>
    <source>
        <strain evidence="5">14975</strain>
    </source>
</reference>
<dbReference type="AlphaFoldDB" id="A0A9D1VB84"/>
<protein>
    <submittedName>
        <fullName evidence="5">Ankyrin repeat domain-containing protein</fullName>
    </submittedName>
</protein>
<reference evidence="5" key="1">
    <citation type="journal article" date="2021" name="PeerJ">
        <title>Extensive microbial diversity within the chicken gut microbiome revealed by metagenomics and culture.</title>
        <authorList>
            <person name="Gilroy R."/>
            <person name="Ravi A."/>
            <person name="Getino M."/>
            <person name="Pursley I."/>
            <person name="Horton D.L."/>
            <person name="Alikhan N.F."/>
            <person name="Baker D."/>
            <person name="Gharbi K."/>
            <person name="Hall N."/>
            <person name="Watson M."/>
            <person name="Adriaenssens E.M."/>
            <person name="Foster-Nyarko E."/>
            <person name="Jarju S."/>
            <person name="Secka A."/>
            <person name="Antonio M."/>
            <person name="Oren A."/>
            <person name="Chaudhuri R.R."/>
            <person name="La Ragione R."/>
            <person name="Hildebrand F."/>
            <person name="Pallen M.J."/>
        </authorList>
    </citation>
    <scope>NUCLEOTIDE SEQUENCE</scope>
    <source>
        <strain evidence="5">14975</strain>
    </source>
</reference>
<keyword evidence="4" id="KW-0812">Transmembrane</keyword>
<dbReference type="InterPro" id="IPR002110">
    <property type="entry name" value="Ankyrin_rpt"/>
</dbReference>
<accession>A0A9D1VB84</accession>
<keyword evidence="4" id="KW-1133">Transmembrane helix</keyword>
<keyword evidence="2 3" id="KW-0040">ANK repeat</keyword>
<evidence type="ECO:0000313" key="6">
    <source>
        <dbReference type="Proteomes" id="UP000823964"/>
    </source>
</evidence>
<dbReference type="PANTHER" id="PTHR24171:SF8">
    <property type="entry name" value="BRCA1-ASSOCIATED RING DOMAIN PROTEIN 1"/>
    <property type="match status" value="1"/>
</dbReference>
<dbReference type="EMBL" id="DXFQ01000051">
    <property type="protein sequence ID" value="HIX19585.1"/>
    <property type="molecule type" value="Genomic_DNA"/>
</dbReference>
<dbReference type="Pfam" id="PF12796">
    <property type="entry name" value="Ank_2"/>
    <property type="match status" value="1"/>
</dbReference>
<feature type="repeat" description="ANK" evidence="3">
    <location>
        <begin position="188"/>
        <end position="220"/>
    </location>
</feature>
<evidence type="ECO:0000256" key="1">
    <source>
        <dbReference type="ARBA" id="ARBA00022737"/>
    </source>
</evidence>
<dbReference type="Gene3D" id="1.25.40.20">
    <property type="entry name" value="Ankyrin repeat-containing domain"/>
    <property type="match status" value="2"/>
</dbReference>
<organism evidence="5 6">
    <name type="scientific">Candidatus Akkermansia intestinigallinarum</name>
    <dbReference type="NCBI Taxonomy" id="2838431"/>
    <lineage>
        <taxon>Bacteria</taxon>
        <taxon>Pseudomonadati</taxon>
        <taxon>Verrucomicrobiota</taxon>
        <taxon>Verrucomicrobiia</taxon>
        <taxon>Verrucomicrobiales</taxon>
        <taxon>Akkermansiaceae</taxon>
        <taxon>Akkermansia</taxon>
    </lineage>
</organism>
<dbReference type="InterPro" id="IPR036770">
    <property type="entry name" value="Ankyrin_rpt-contain_sf"/>
</dbReference>
<dbReference type="GO" id="GO:0004842">
    <property type="term" value="F:ubiquitin-protein transferase activity"/>
    <property type="evidence" value="ECO:0007669"/>
    <property type="project" value="TreeGrafter"/>
</dbReference>
<feature type="transmembrane region" description="Helical" evidence="4">
    <location>
        <begin position="13"/>
        <end position="31"/>
    </location>
</feature>
<dbReference type="Proteomes" id="UP000823964">
    <property type="component" value="Unassembled WGS sequence"/>
</dbReference>
<feature type="transmembrane region" description="Helical" evidence="4">
    <location>
        <begin position="43"/>
        <end position="67"/>
    </location>
</feature>
<evidence type="ECO:0000256" key="2">
    <source>
        <dbReference type="ARBA" id="ARBA00023043"/>
    </source>
</evidence>
<dbReference type="PROSITE" id="PS50297">
    <property type="entry name" value="ANK_REP_REGION"/>
    <property type="match status" value="1"/>
</dbReference>
<evidence type="ECO:0000256" key="4">
    <source>
        <dbReference type="SAM" id="Phobius"/>
    </source>
</evidence>
<comment type="caution">
    <text evidence="5">The sequence shown here is derived from an EMBL/GenBank/DDBJ whole genome shotgun (WGS) entry which is preliminary data.</text>
</comment>
<keyword evidence="4" id="KW-0472">Membrane</keyword>
<dbReference type="SUPFAM" id="SSF48403">
    <property type="entry name" value="Ankyrin repeat"/>
    <property type="match status" value="1"/>
</dbReference>
<keyword evidence="1" id="KW-0677">Repeat</keyword>
<dbReference type="PANTHER" id="PTHR24171">
    <property type="entry name" value="ANKYRIN REPEAT DOMAIN-CONTAINING PROTEIN 39-RELATED"/>
    <property type="match status" value="1"/>
</dbReference>
<evidence type="ECO:0000313" key="5">
    <source>
        <dbReference type="EMBL" id="HIX19585.1"/>
    </source>
</evidence>
<dbReference type="GO" id="GO:0085020">
    <property type="term" value="P:protein K6-linked ubiquitination"/>
    <property type="evidence" value="ECO:0007669"/>
    <property type="project" value="TreeGrafter"/>
</dbReference>
<dbReference type="PROSITE" id="PS50088">
    <property type="entry name" value="ANK_REPEAT"/>
    <property type="match status" value="1"/>
</dbReference>
<sequence>MPILLYSDEMGKFVNPLAFVAVLCFVLYRFAGMAVDEEVSGRTDALLLTVCVTLCFVYFTLALARAIAHRGGASGAVWGTLYLLTAALLFVGSGRGASNEELSAAYRSHYEAWKKGGDPCAPDENGESLLTLAASLGKIDLLERLLNAEAEIPVEMKRKAALLAAENRRSKSLELLLRSGVGVNDAVEGSTLLCAAALSGHADIVEQLLKAGADPNLADADQSTALIHAVIADDPICVRLLMEAGADPTHRNNDGRDAAGYSVNSQIDQLLNTAKTP</sequence>
<dbReference type="SMART" id="SM00248">
    <property type="entry name" value="ANK"/>
    <property type="match status" value="4"/>
</dbReference>
<proteinExistence type="predicted"/>
<evidence type="ECO:0000256" key="3">
    <source>
        <dbReference type="PROSITE-ProRule" id="PRU00023"/>
    </source>
</evidence>
<gene>
    <name evidence="5" type="ORF">H9862_03155</name>
</gene>